<feature type="region of interest" description="Disordered" evidence="1">
    <location>
        <begin position="213"/>
        <end position="234"/>
    </location>
</feature>
<protein>
    <submittedName>
        <fullName evidence="3">Uncharacterized protein</fullName>
    </submittedName>
</protein>
<dbReference type="EMBL" id="JADCNM010000012">
    <property type="protein sequence ID" value="KAG0458810.1"/>
    <property type="molecule type" value="Genomic_DNA"/>
</dbReference>
<comment type="caution">
    <text evidence="3">The sequence shown here is derived from an EMBL/GenBank/DDBJ whole genome shotgun (WGS) entry which is preliminary data.</text>
</comment>
<keyword evidence="2" id="KW-0812">Transmembrane</keyword>
<reference evidence="3 4" key="1">
    <citation type="journal article" date="2020" name="Nat. Food">
        <title>A phased Vanilla planifolia genome enables genetic improvement of flavour and production.</title>
        <authorList>
            <person name="Hasing T."/>
            <person name="Tang H."/>
            <person name="Brym M."/>
            <person name="Khazi F."/>
            <person name="Huang T."/>
            <person name="Chambers A.H."/>
        </authorList>
    </citation>
    <scope>NUCLEOTIDE SEQUENCE [LARGE SCALE GENOMIC DNA]</scope>
    <source>
        <tissue evidence="3">Leaf</tissue>
    </source>
</reference>
<evidence type="ECO:0000256" key="2">
    <source>
        <dbReference type="SAM" id="Phobius"/>
    </source>
</evidence>
<keyword evidence="2" id="KW-0472">Membrane</keyword>
<feature type="transmembrane region" description="Helical" evidence="2">
    <location>
        <begin position="143"/>
        <end position="167"/>
    </location>
</feature>
<accession>A0A835PRB1</accession>
<dbReference type="Proteomes" id="UP000639772">
    <property type="component" value="Chromosome 12"/>
</dbReference>
<feature type="transmembrane region" description="Helical" evidence="2">
    <location>
        <begin position="29"/>
        <end position="48"/>
    </location>
</feature>
<evidence type="ECO:0000313" key="4">
    <source>
        <dbReference type="Proteomes" id="UP000639772"/>
    </source>
</evidence>
<evidence type="ECO:0000313" key="3">
    <source>
        <dbReference type="EMBL" id="KAG0458810.1"/>
    </source>
</evidence>
<proteinExistence type="predicted"/>
<evidence type="ECO:0000256" key="1">
    <source>
        <dbReference type="SAM" id="MobiDB-lite"/>
    </source>
</evidence>
<dbReference type="AlphaFoldDB" id="A0A835PRB1"/>
<organism evidence="3 4">
    <name type="scientific">Vanilla planifolia</name>
    <name type="common">Vanilla</name>
    <dbReference type="NCBI Taxonomy" id="51239"/>
    <lineage>
        <taxon>Eukaryota</taxon>
        <taxon>Viridiplantae</taxon>
        <taxon>Streptophyta</taxon>
        <taxon>Embryophyta</taxon>
        <taxon>Tracheophyta</taxon>
        <taxon>Spermatophyta</taxon>
        <taxon>Magnoliopsida</taxon>
        <taxon>Liliopsida</taxon>
        <taxon>Asparagales</taxon>
        <taxon>Orchidaceae</taxon>
        <taxon>Vanilloideae</taxon>
        <taxon>Vanilleae</taxon>
        <taxon>Vanilla</taxon>
    </lineage>
</organism>
<sequence>MTTSTHHAWRTDISRLLPNSPTHPQNQAWPVYALFFVVPLSAFLYITFPPILFIKQHFCSVSSSPHATSALPRSQYGLQRGHSIHRRSGYSLSCRCRSSSSKRSSTNTWSLGSRTASPRPLPIWKSVAASAYGSNYFPSRTRLFCYLTHLYIMGAAAAYASTTVIAWTPTQADVGGPTARSGGARMTPCPEHKYCERHTCTAPQPFKKACGSKPDAFQTSKAARKDAVPPNKGF</sequence>
<keyword evidence="2" id="KW-1133">Transmembrane helix</keyword>
<gene>
    <name evidence="3" type="ORF">HPP92_021938</name>
</gene>
<name>A0A835PRB1_VANPL</name>